<evidence type="ECO:0000256" key="7">
    <source>
        <dbReference type="HAMAP-Rule" id="MF_00675"/>
    </source>
</evidence>
<dbReference type="EC" id="5.3.1.12" evidence="4 7"/>
<accession>A0A9D1FNM7</accession>
<evidence type="ECO:0000256" key="6">
    <source>
        <dbReference type="ARBA" id="ARBA00023235"/>
    </source>
</evidence>
<comment type="catalytic activity">
    <reaction evidence="7">
        <text>aldehydo-D-galacturonate = keto-D-tagaturonate</text>
        <dbReference type="Rhea" id="RHEA:27702"/>
        <dbReference type="ChEBI" id="CHEBI:12952"/>
        <dbReference type="ChEBI" id="CHEBI:17886"/>
    </reaction>
</comment>
<evidence type="ECO:0000256" key="2">
    <source>
        <dbReference type="ARBA" id="ARBA00004892"/>
    </source>
</evidence>
<dbReference type="GO" id="GO:0019698">
    <property type="term" value="P:D-galacturonate catabolic process"/>
    <property type="evidence" value="ECO:0007669"/>
    <property type="project" value="TreeGrafter"/>
</dbReference>
<dbReference type="GO" id="GO:0008880">
    <property type="term" value="F:glucuronate isomerase activity"/>
    <property type="evidence" value="ECO:0007669"/>
    <property type="project" value="UniProtKB-UniRule"/>
</dbReference>
<name>A0A9D1FNM7_9FIRM</name>
<dbReference type="PANTHER" id="PTHR30068:SF4">
    <property type="entry name" value="URONATE ISOMERASE"/>
    <property type="match status" value="1"/>
</dbReference>
<organism evidence="8 9">
    <name type="scientific">Candidatus Merdivicinus excrementipullorum</name>
    <dbReference type="NCBI Taxonomy" id="2840867"/>
    <lineage>
        <taxon>Bacteria</taxon>
        <taxon>Bacillati</taxon>
        <taxon>Bacillota</taxon>
        <taxon>Clostridia</taxon>
        <taxon>Eubacteriales</taxon>
        <taxon>Oscillospiraceae</taxon>
        <taxon>Oscillospiraceae incertae sedis</taxon>
        <taxon>Candidatus Merdivicinus</taxon>
    </lineage>
</organism>
<protein>
    <recommendedName>
        <fullName evidence="5 7">Uronate isomerase</fullName>
        <ecNumber evidence="4 7">5.3.1.12</ecNumber>
    </recommendedName>
    <alternativeName>
        <fullName evidence="7">Glucuronate isomerase</fullName>
    </alternativeName>
    <alternativeName>
        <fullName evidence="7">Uronic isomerase</fullName>
    </alternativeName>
</protein>
<dbReference type="NCBIfam" id="NF002794">
    <property type="entry name" value="PRK02925.1"/>
    <property type="match status" value="1"/>
</dbReference>
<evidence type="ECO:0000313" key="9">
    <source>
        <dbReference type="Proteomes" id="UP000824002"/>
    </source>
</evidence>
<gene>
    <name evidence="7 8" type="primary">uxaC</name>
    <name evidence="8" type="ORF">IAB51_09540</name>
</gene>
<reference evidence="8" key="2">
    <citation type="journal article" date="2021" name="PeerJ">
        <title>Extensive microbial diversity within the chicken gut microbiome revealed by metagenomics and culture.</title>
        <authorList>
            <person name="Gilroy R."/>
            <person name="Ravi A."/>
            <person name="Getino M."/>
            <person name="Pursley I."/>
            <person name="Horton D.L."/>
            <person name="Alikhan N.F."/>
            <person name="Baker D."/>
            <person name="Gharbi K."/>
            <person name="Hall N."/>
            <person name="Watson M."/>
            <person name="Adriaenssens E.M."/>
            <person name="Foster-Nyarko E."/>
            <person name="Jarju S."/>
            <person name="Secka A."/>
            <person name="Antonio M."/>
            <person name="Oren A."/>
            <person name="Chaudhuri R.R."/>
            <person name="La Ragione R."/>
            <person name="Hildebrand F."/>
            <person name="Pallen M.J."/>
        </authorList>
    </citation>
    <scope>NUCLEOTIDE SEQUENCE</scope>
    <source>
        <strain evidence="8">CHK199-13235</strain>
    </source>
</reference>
<comment type="similarity">
    <text evidence="3 7">Belongs to the metallo-dependent hydrolases superfamily. Uronate isomerase family.</text>
</comment>
<dbReference type="GO" id="GO:0042840">
    <property type="term" value="P:D-glucuronate catabolic process"/>
    <property type="evidence" value="ECO:0007669"/>
    <property type="project" value="TreeGrafter"/>
</dbReference>
<evidence type="ECO:0000256" key="1">
    <source>
        <dbReference type="ARBA" id="ARBA00001165"/>
    </source>
</evidence>
<dbReference type="Proteomes" id="UP000824002">
    <property type="component" value="Unassembled WGS sequence"/>
</dbReference>
<dbReference type="EMBL" id="DVJP01000064">
    <property type="protein sequence ID" value="HIS77029.1"/>
    <property type="molecule type" value="Genomic_DNA"/>
</dbReference>
<dbReference type="InterPro" id="IPR032466">
    <property type="entry name" value="Metal_Hydrolase"/>
</dbReference>
<evidence type="ECO:0000256" key="3">
    <source>
        <dbReference type="ARBA" id="ARBA00008397"/>
    </source>
</evidence>
<evidence type="ECO:0000256" key="5">
    <source>
        <dbReference type="ARBA" id="ARBA00020555"/>
    </source>
</evidence>
<dbReference type="AlphaFoldDB" id="A0A9D1FNM7"/>
<evidence type="ECO:0000256" key="4">
    <source>
        <dbReference type="ARBA" id="ARBA00012546"/>
    </source>
</evidence>
<keyword evidence="6 7" id="KW-0413">Isomerase</keyword>
<proteinExistence type="inferred from homology"/>
<dbReference type="HAMAP" id="MF_00675">
    <property type="entry name" value="UxaC"/>
    <property type="match status" value="1"/>
</dbReference>
<dbReference type="PANTHER" id="PTHR30068">
    <property type="entry name" value="URONATE ISOMERASE"/>
    <property type="match status" value="1"/>
</dbReference>
<dbReference type="Gene3D" id="3.20.20.140">
    <property type="entry name" value="Metal-dependent hydrolases"/>
    <property type="match status" value="1"/>
</dbReference>
<comment type="pathway">
    <text evidence="2 7">Carbohydrate metabolism; pentose and glucuronate interconversion.</text>
</comment>
<dbReference type="SUPFAM" id="SSF51556">
    <property type="entry name" value="Metallo-dependent hydrolases"/>
    <property type="match status" value="1"/>
</dbReference>
<dbReference type="Pfam" id="PF02614">
    <property type="entry name" value="UxaC"/>
    <property type="match status" value="1"/>
</dbReference>
<dbReference type="Gene3D" id="1.10.2020.10">
    <property type="entry name" value="uronate isomerase, domain 2, chain A"/>
    <property type="match status" value="1"/>
</dbReference>
<comment type="caution">
    <text evidence="8">The sequence shown here is derived from an EMBL/GenBank/DDBJ whole genome shotgun (WGS) entry which is preliminary data.</text>
</comment>
<dbReference type="InterPro" id="IPR003766">
    <property type="entry name" value="Uronate_isomerase"/>
</dbReference>
<comment type="catalytic activity">
    <reaction evidence="1 7">
        <text>D-glucuronate = D-fructuronate</text>
        <dbReference type="Rhea" id="RHEA:13049"/>
        <dbReference type="ChEBI" id="CHEBI:58720"/>
        <dbReference type="ChEBI" id="CHEBI:59863"/>
        <dbReference type="EC" id="5.3.1.12"/>
    </reaction>
</comment>
<evidence type="ECO:0000313" key="8">
    <source>
        <dbReference type="EMBL" id="HIS77029.1"/>
    </source>
</evidence>
<reference evidence="8" key="1">
    <citation type="submission" date="2020-10" db="EMBL/GenBank/DDBJ databases">
        <authorList>
            <person name="Gilroy R."/>
        </authorList>
    </citation>
    <scope>NUCLEOTIDE SEQUENCE</scope>
    <source>
        <strain evidence="8">CHK199-13235</strain>
    </source>
</reference>
<sequence length="458" mass="51331">MSEFMGPRYLLASDAAARLYHACKDLPIIDYHCHLSPKEIYEDQEFSDIGEMFLGGDHYKWRLMRCHGIEEKYITGDASWGEKFQKYAEALATAAGNPLYHWTHMELRLFFGIDTPLNGKTAASIREKANAVIREKHLSPRKLIVASNVEYLSTTDDPADSLEYHKLIAEDASFPTVVTPAFRPDTLLSITKPGYKGYISRLSNAAGMPVTDFASWKEAVLKRLDFFCSMGCKFTDVGIETFPSAIGTEEEAAKALEKALRGETISDAEFHKFLGFCYCWLAGEYKKRDLVMQMHIAVKRNTNSAMFAAIGPDCGGDSIRDAVPSDDIVAILDYADSRGELPKTILYSLNPTACPALATIAGSFRGVICGAAWWFCDHKKGIMEQIENIAQVGDLSAFLGMLTDSRSFLSYARHDYFRRIFCSVLGKWIEDGEFLEDENAYKLTAKVFHDNLEALIYQ</sequence>